<dbReference type="EMBL" id="CAJFCV020000004">
    <property type="protein sequence ID" value="CAG9114156.1"/>
    <property type="molecule type" value="Genomic_DNA"/>
</dbReference>
<dbReference type="eggNOG" id="KOG3192">
    <property type="taxonomic scope" value="Eukaryota"/>
</dbReference>
<comment type="similarity">
    <text evidence="1">Belongs to the HscB family.</text>
</comment>
<dbReference type="SUPFAM" id="SSF46565">
    <property type="entry name" value="Chaperone J-domain"/>
    <property type="match status" value="1"/>
</dbReference>
<dbReference type="Gene3D" id="1.10.287.110">
    <property type="entry name" value="DnaJ domain"/>
    <property type="match status" value="1"/>
</dbReference>
<keyword evidence="2" id="KW-0143">Chaperone</keyword>
<dbReference type="GO" id="GO:0001671">
    <property type="term" value="F:ATPase activator activity"/>
    <property type="evidence" value="ECO:0007669"/>
    <property type="project" value="InterPro"/>
</dbReference>
<dbReference type="InterPro" id="IPR004640">
    <property type="entry name" value="HscB"/>
</dbReference>
<accession>A0A1I7RUI8</accession>
<evidence type="ECO:0000256" key="2">
    <source>
        <dbReference type="ARBA" id="ARBA00023186"/>
    </source>
</evidence>
<dbReference type="Gene3D" id="1.20.1280.20">
    <property type="entry name" value="HscB, C-terminal domain"/>
    <property type="match status" value="1"/>
</dbReference>
<organism evidence="5 7">
    <name type="scientific">Bursaphelenchus xylophilus</name>
    <name type="common">Pinewood nematode worm</name>
    <name type="synonym">Aphelenchoides xylophilus</name>
    <dbReference type="NCBI Taxonomy" id="6326"/>
    <lineage>
        <taxon>Eukaryota</taxon>
        <taxon>Metazoa</taxon>
        <taxon>Ecdysozoa</taxon>
        <taxon>Nematoda</taxon>
        <taxon>Chromadorea</taxon>
        <taxon>Rhabditida</taxon>
        <taxon>Tylenchina</taxon>
        <taxon>Tylenchomorpha</taxon>
        <taxon>Aphelenchoidea</taxon>
        <taxon>Aphelenchoididae</taxon>
        <taxon>Bursaphelenchus</taxon>
    </lineage>
</organism>
<dbReference type="GO" id="GO:0051087">
    <property type="term" value="F:protein-folding chaperone binding"/>
    <property type="evidence" value="ECO:0007669"/>
    <property type="project" value="InterPro"/>
</dbReference>
<name>A0A1I7RUI8_BURXY</name>
<dbReference type="Proteomes" id="UP000095284">
    <property type="component" value="Unplaced"/>
</dbReference>
<dbReference type="InterPro" id="IPR036386">
    <property type="entry name" value="HscB_C_sf"/>
</dbReference>
<evidence type="ECO:0000313" key="6">
    <source>
        <dbReference type="Proteomes" id="UP000659654"/>
    </source>
</evidence>
<dbReference type="GO" id="GO:0005739">
    <property type="term" value="C:mitochondrion"/>
    <property type="evidence" value="ECO:0007669"/>
    <property type="project" value="TreeGrafter"/>
</dbReference>
<dbReference type="Pfam" id="PF07743">
    <property type="entry name" value="HSCB_C"/>
    <property type="match status" value="1"/>
</dbReference>
<evidence type="ECO:0000313" key="4">
    <source>
        <dbReference type="EMBL" id="CAD5225150.1"/>
    </source>
</evidence>
<dbReference type="PANTHER" id="PTHR14021:SF15">
    <property type="entry name" value="IRON-SULFUR CLUSTER CO-CHAPERONE PROTEIN HSCB"/>
    <property type="match status" value="1"/>
</dbReference>
<proteinExistence type="inferred from homology"/>
<protein>
    <submittedName>
        <fullName evidence="4">(pine wood nematode) hypothetical protein</fullName>
    </submittedName>
    <submittedName>
        <fullName evidence="7">J domain-containing protein</fullName>
    </submittedName>
</protein>
<evidence type="ECO:0000313" key="5">
    <source>
        <dbReference type="Proteomes" id="UP000095284"/>
    </source>
</evidence>
<evidence type="ECO:0000256" key="1">
    <source>
        <dbReference type="ARBA" id="ARBA00010476"/>
    </source>
</evidence>
<dbReference type="OrthoDB" id="277802at2759"/>
<dbReference type="PROSITE" id="PS50076">
    <property type="entry name" value="DNAJ_2"/>
    <property type="match status" value="1"/>
</dbReference>
<dbReference type="InterPro" id="IPR009073">
    <property type="entry name" value="HscB_oligo_C"/>
</dbReference>
<dbReference type="AlphaFoldDB" id="A0A1I7RUI8"/>
<dbReference type="WBParaSite" id="BXY_0439800.1">
    <property type="protein sequence ID" value="BXY_0439800.1"/>
    <property type="gene ID" value="BXY_0439800"/>
</dbReference>
<sequence>MIRSFLGARGRVIDVVRFSTIQRFQCWNCSEHHDHHKLFCHKCNVIQPLHPKIDFFSYFGLKRRFKVDDKELKDYFRKLQSHVHPDKFGTASDKEKQISEQHSSYLNQAYKTLSSPRERAKYLLKLLTEENSDDTTTPDFAAEMFEFIEEIEAEEDEKKLRKHSDHVDSEIEQLLIQIENAFDKNEPLTARALLTRLRYFDRAKNILVNKLGVE</sequence>
<evidence type="ECO:0000259" key="3">
    <source>
        <dbReference type="PROSITE" id="PS50076"/>
    </source>
</evidence>
<evidence type="ECO:0000313" key="7">
    <source>
        <dbReference type="WBParaSite" id="BXY_0439800.1"/>
    </source>
</evidence>
<dbReference type="Proteomes" id="UP000659654">
    <property type="component" value="Unassembled WGS sequence"/>
</dbReference>
<dbReference type="GO" id="GO:0044571">
    <property type="term" value="P:[2Fe-2S] cluster assembly"/>
    <property type="evidence" value="ECO:0007669"/>
    <property type="project" value="InterPro"/>
</dbReference>
<dbReference type="SUPFAM" id="SSF47144">
    <property type="entry name" value="HSC20 (HSCB), C-terminal oligomerisation domain"/>
    <property type="match status" value="1"/>
</dbReference>
<dbReference type="CDD" id="cd06257">
    <property type="entry name" value="DnaJ"/>
    <property type="match status" value="1"/>
</dbReference>
<feature type="domain" description="J" evidence="3">
    <location>
        <begin position="54"/>
        <end position="126"/>
    </location>
</feature>
<reference evidence="4" key="2">
    <citation type="submission" date="2020-09" db="EMBL/GenBank/DDBJ databases">
        <authorList>
            <person name="Kikuchi T."/>
        </authorList>
    </citation>
    <scope>NUCLEOTIDE SEQUENCE</scope>
    <source>
        <strain evidence="4">Ka4C1</strain>
    </source>
</reference>
<dbReference type="EMBL" id="CAJFDI010000004">
    <property type="protein sequence ID" value="CAD5225150.1"/>
    <property type="molecule type" value="Genomic_DNA"/>
</dbReference>
<dbReference type="Pfam" id="PF00226">
    <property type="entry name" value="DnaJ"/>
    <property type="match status" value="1"/>
</dbReference>
<dbReference type="GO" id="GO:0051259">
    <property type="term" value="P:protein complex oligomerization"/>
    <property type="evidence" value="ECO:0007669"/>
    <property type="project" value="InterPro"/>
</dbReference>
<gene>
    <name evidence="4" type="ORF">BXYJ_LOCUS8400</name>
</gene>
<dbReference type="SMART" id="SM00271">
    <property type="entry name" value="DnaJ"/>
    <property type="match status" value="1"/>
</dbReference>
<dbReference type="InterPro" id="IPR001623">
    <property type="entry name" value="DnaJ_domain"/>
</dbReference>
<dbReference type="PANTHER" id="PTHR14021">
    <property type="entry name" value="IRON-SULFUR CLUSTER CO-CHAPERONE PROTEIN HSCB"/>
    <property type="match status" value="1"/>
</dbReference>
<keyword evidence="6" id="KW-1185">Reference proteome</keyword>
<dbReference type="Proteomes" id="UP000582659">
    <property type="component" value="Unassembled WGS sequence"/>
</dbReference>
<dbReference type="NCBIfam" id="TIGR00714">
    <property type="entry name" value="hscB"/>
    <property type="match status" value="1"/>
</dbReference>
<reference evidence="7" key="1">
    <citation type="submission" date="2016-11" db="UniProtKB">
        <authorList>
            <consortium name="WormBaseParasite"/>
        </authorList>
    </citation>
    <scope>IDENTIFICATION</scope>
</reference>
<dbReference type="InterPro" id="IPR036869">
    <property type="entry name" value="J_dom_sf"/>
</dbReference>
<dbReference type="SMR" id="A0A1I7RUI8"/>